<dbReference type="InterPro" id="IPR016162">
    <property type="entry name" value="Ald_DH_N"/>
</dbReference>
<dbReference type="AlphaFoldDB" id="A0A6A6GU03"/>
<dbReference type="OrthoDB" id="310895at2759"/>
<dbReference type="InterPro" id="IPR016163">
    <property type="entry name" value="Ald_DH_C"/>
</dbReference>
<feature type="domain" description="Aldehyde dehydrogenase" evidence="2">
    <location>
        <begin position="344"/>
        <end position="383"/>
    </location>
</feature>
<feature type="domain" description="Aldehyde dehydrogenase" evidence="2">
    <location>
        <begin position="40"/>
        <end position="270"/>
    </location>
</feature>
<dbReference type="InterPro" id="IPR016161">
    <property type="entry name" value="Ald_DH/histidinol_DH"/>
</dbReference>
<evidence type="ECO:0000256" key="1">
    <source>
        <dbReference type="ARBA" id="ARBA00023002"/>
    </source>
</evidence>
<dbReference type="Gene3D" id="3.40.309.10">
    <property type="entry name" value="Aldehyde Dehydrogenase, Chain A, domain 2"/>
    <property type="match status" value="2"/>
</dbReference>
<sequence length="409" mass="44014">MSPSFLSIDKTSPDISEALKRLVDPSLLIEDAFVDGQWLKEEKFDVWEPSTATTLGKVANRSLDDFKKTIETPYLTQPKFFAEMAGAACGAFLGKWYDLIIANQEDAALILCLENGKTLIEARGEVIHTASFISWFAEGGTRSYGVKNPSSYPNISLSTIRELIGVCAMITRKIIPPFAASCSVMIKPLSETPYTCLALARLAIEAGLPPATIHVSTNPRVRKVSFTSSTKVGKMLAKLSGGTLKLFDDADLDTTVEGTMFSKFRCSAQNNINKAAIKKIHEHITDALSKGAKVEFCDIPNDESVGKGDFCPRTVVPGITAEATVTNDESFGLLAPIFEFSTLVGVNTGKISAAEASFGGVKESGYGREGSLYGLEEYQTIESITAKDHSGSGPDLVVFNAIISALPPR</sequence>
<dbReference type="GO" id="GO:0005737">
    <property type="term" value="C:cytoplasm"/>
    <property type="evidence" value="ECO:0007669"/>
    <property type="project" value="TreeGrafter"/>
</dbReference>
<dbReference type="SUPFAM" id="SSF53720">
    <property type="entry name" value="ALDH-like"/>
    <property type="match status" value="1"/>
</dbReference>
<dbReference type="InterPro" id="IPR015590">
    <property type="entry name" value="Aldehyde_DH_dom"/>
</dbReference>
<gene>
    <name evidence="3" type="ORF">EV356DRAFT_522052</name>
</gene>
<reference evidence="3" key="1">
    <citation type="journal article" date="2020" name="Stud. Mycol.">
        <title>101 Dothideomycetes genomes: a test case for predicting lifestyles and emergence of pathogens.</title>
        <authorList>
            <person name="Haridas S."/>
            <person name="Albert R."/>
            <person name="Binder M."/>
            <person name="Bloem J."/>
            <person name="Labutti K."/>
            <person name="Salamov A."/>
            <person name="Andreopoulos B."/>
            <person name="Baker S."/>
            <person name="Barry K."/>
            <person name="Bills G."/>
            <person name="Bluhm B."/>
            <person name="Cannon C."/>
            <person name="Castanera R."/>
            <person name="Culley D."/>
            <person name="Daum C."/>
            <person name="Ezra D."/>
            <person name="Gonzalez J."/>
            <person name="Henrissat B."/>
            <person name="Kuo A."/>
            <person name="Liang C."/>
            <person name="Lipzen A."/>
            <person name="Lutzoni F."/>
            <person name="Magnuson J."/>
            <person name="Mondo S."/>
            <person name="Nolan M."/>
            <person name="Ohm R."/>
            <person name="Pangilinan J."/>
            <person name="Park H.-J."/>
            <person name="Ramirez L."/>
            <person name="Alfaro M."/>
            <person name="Sun H."/>
            <person name="Tritt A."/>
            <person name="Yoshinaga Y."/>
            <person name="Zwiers L.-H."/>
            <person name="Turgeon B."/>
            <person name="Goodwin S."/>
            <person name="Spatafora J."/>
            <person name="Crous P."/>
            <person name="Grigoriev I."/>
        </authorList>
    </citation>
    <scope>NUCLEOTIDE SEQUENCE</scope>
    <source>
        <strain evidence="3">Tuck. ex Michener</strain>
    </source>
</reference>
<dbReference type="InterPro" id="IPR050740">
    <property type="entry name" value="Aldehyde_DH_Superfamily"/>
</dbReference>
<dbReference type="Proteomes" id="UP000800092">
    <property type="component" value="Unassembled WGS sequence"/>
</dbReference>
<dbReference type="Gene3D" id="3.40.605.10">
    <property type="entry name" value="Aldehyde Dehydrogenase, Chain A, domain 1"/>
    <property type="match status" value="1"/>
</dbReference>
<dbReference type="Pfam" id="PF00171">
    <property type="entry name" value="Aldedh"/>
    <property type="match status" value="2"/>
</dbReference>
<dbReference type="PANTHER" id="PTHR43353">
    <property type="entry name" value="SUCCINATE-SEMIALDEHYDE DEHYDROGENASE, MITOCHONDRIAL"/>
    <property type="match status" value="1"/>
</dbReference>
<keyword evidence="4" id="KW-1185">Reference proteome</keyword>
<protein>
    <submittedName>
        <fullName evidence="3">ALDH-like protein</fullName>
    </submittedName>
</protein>
<evidence type="ECO:0000313" key="3">
    <source>
        <dbReference type="EMBL" id="KAF2228773.1"/>
    </source>
</evidence>
<organism evidence="3 4">
    <name type="scientific">Viridothelium virens</name>
    <name type="common">Speckled blister lichen</name>
    <name type="synonym">Trypethelium virens</name>
    <dbReference type="NCBI Taxonomy" id="1048519"/>
    <lineage>
        <taxon>Eukaryota</taxon>
        <taxon>Fungi</taxon>
        <taxon>Dikarya</taxon>
        <taxon>Ascomycota</taxon>
        <taxon>Pezizomycotina</taxon>
        <taxon>Dothideomycetes</taxon>
        <taxon>Dothideomycetes incertae sedis</taxon>
        <taxon>Trypetheliales</taxon>
        <taxon>Trypetheliaceae</taxon>
        <taxon>Viridothelium</taxon>
    </lineage>
</organism>
<name>A0A6A6GU03_VIRVR</name>
<evidence type="ECO:0000313" key="4">
    <source>
        <dbReference type="Proteomes" id="UP000800092"/>
    </source>
</evidence>
<dbReference type="GO" id="GO:0009450">
    <property type="term" value="P:gamma-aminobutyric acid catabolic process"/>
    <property type="evidence" value="ECO:0007669"/>
    <property type="project" value="TreeGrafter"/>
</dbReference>
<evidence type="ECO:0000259" key="2">
    <source>
        <dbReference type="Pfam" id="PF00171"/>
    </source>
</evidence>
<dbReference type="EMBL" id="ML991893">
    <property type="protein sequence ID" value="KAF2228773.1"/>
    <property type="molecule type" value="Genomic_DNA"/>
</dbReference>
<keyword evidence="1" id="KW-0560">Oxidoreductase</keyword>
<accession>A0A6A6GU03</accession>
<proteinExistence type="predicted"/>
<dbReference type="GO" id="GO:0004777">
    <property type="term" value="F:succinate-semialdehyde dehydrogenase (NAD+) activity"/>
    <property type="evidence" value="ECO:0007669"/>
    <property type="project" value="TreeGrafter"/>
</dbReference>
<dbReference type="PANTHER" id="PTHR43353:SF5">
    <property type="entry name" value="SUCCINATE-SEMIALDEHYDE DEHYDROGENASE, MITOCHONDRIAL"/>
    <property type="match status" value="1"/>
</dbReference>